<protein>
    <submittedName>
        <fullName evidence="1">Uncharacterized protein</fullName>
    </submittedName>
</protein>
<dbReference type="RefSeq" id="WP_187150236.1">
    <property type="nucleotide sequence ID" value="NZ_LWUJ01000011.1"/>
</dbReference>
<sequence length="113" mass="13747">MKEELYLLFRRHIELRFFYYLEYLLNFLSKFNIKVKPSIKSLLFRGKLIPLVVGYSSKFNKYIAFQNRMIFLSEENWKEELDSLDKSKDYLLIGNKKYMEYLKGQNFKITCDG</sequence>
<organism evidence="1 2">
    <name type="scientific">Candidatus Mycoplasma haematobovis</name>
    <dbReference type="NCBI Taxonomy" id="432608"/>
    <lineage>
        <taxon>Bacteria</taxon>
        <taxon>Bacillati</taxon>
        <taxon>Mycoplasmatota</taxon>
        <taxon>Mollicutes</taxon>
        <taxon>Mycoplasmataceae</taxon>
        <taxon>Mycoplasma</taxon>
    </lineage>
</organism>
<evidence type="ECO:0000313" key="1">
    <source>
        <dbReference type="EMBL" id="OAL10394.1"/>
    </source>
</evidence>
<dbReference type="AlphaFoldDB" id="A0A1A9QE44"/>
<proteinExistence type="predicted"/>
<gene>
    <name evidence="1" type="ORF">A6V39_03090</name>
</gene>
<dbReference type="Proteomes" id="UP000077623">
    <property type="component" value="Unassembled WGS sequence"/>
</dbReference>
<evidence type="ECO:0000313" key="2">
    <source>
        <dbReference type="Proteomes" id="UP000077623"/>
    </source>
</evidence>
<keyword evidence="2" id="KW-1185">Reference proteome</keyword>
<dbReference type="STRING" id="432608.A6V39_03090"/>
<accession>A0A1A9QE44</accession>
<dbReference type="EMBL" id="LWUJ01000011">
    <property type="protein sequence ID" value="OAL10394.1"/>
    <property type="molecule type" value="Genomic_DNA"/>
</dbReference>
<name>A0A1A9QE44_9MOLU</name>
<reference evidence="2" key="1">
    <citation type="submission" date="2016-04" db="EMBL/GenBank/DDBJ databases">
        <authorList>
            <person name="Quiroz-Castaneda R.E."/>
            <person name="Martinez-Ocampo F."/>
        </authorList>
    </citation>
    <scope>NUCLEOTIDE SEQUENCE [LARGE SCALE GENOMIC DNA]</scope>
    <source>
        <strain evidence="2">INIFAP01</strain>
    </source>
</reference>
<comment type="caution">
    <text evidence="1">The sequence shown here is derived from an EMBL/GenBank/DDBJ whole genome shotgun (WGS) entry which is preliminary data.</text>
</comment>